<evidence type="ECO:0000256" key="5">
    <source>
        <dbReference type="SAM" id="Phobius"/>
    </source>
</evidence>
<dbReference type="InterPro" id="IPR011547">
    <property type="entry name" value="SLC26A/SulP_dom"/>
</dbReference>
<keyword evidence="8" id="KW-1185">Reference proteome</keyword>
<evidence type="ECO:0000256" key="1">
    <source>
        <dbReference type="ARBA" id="ARBA00004141"/>
    </source>
</evidence>
<dbReference type="EMBL" id="FNVR01000039">
    <property type="protein sequence ID" value="SEG45334.1"/>
    <property type="molecule type" value="Genomic_DNA"/>
</dbReference>
<keyword evidence="4 5" id="KW-0472">Membrane</keyword>
<dbReference type="InterPro" id="IPR052706">
    <property type="entry name" value="Membrane-Transporter-like"/>
</dbReference>
<dbReference type="PANTHER" id="PTHR43310:SF1">
    <property type="entry name" value="SULFATE TRANSPORTER YBAR-RELATED"/>
    <property type="match status" value="1"/>
</dbReference>
<dbReference type="InterPro" id="IPR036513">
    <property type="entry name" value="STAS_dom_sf"/>
</dbReference>
<evidence type="ECO:0000259" key="6">
    <source>
        <dbReference type="Pfam" id="PF00916"/>
    </source>
</evidence>
<dbReference type="Pfam" id="PF00916">
    <property type="entry name" value="Sulfate_transp"/>
    <property type="match status" value="1"/>
</dbReference>
<evidence type="ECO:0000256" key="3">
    <source>
        <dbReference type="ARBA" id="ARBA00022989"/>
    </source>
</evidence>
<evidence type="ECO:0000313" key="7">
    <source>
        <dbReference type="EMBL" id="SEG45334.1"/>
    </source>
</evidence>
<evidence type="ECO:0000256" key="4">
    <source>
        <dbReference type="ARBA" id="ARBA00023136"/>
    </source>
</evidence>
<dbReference type="Proteomes" id="UP000236736">
    <property type="component" value="Unassembled WGS sequence"/>
</dbReference>
<keyword evidence="2 5" id="KW-0812">Transmembrane</keyword>
<accession>A0A1H6AAX9</accession>
<comment type="subcellular location">
    <subcellularLocation>
        <location evidence="1">Membrane</location>
        <topology evidence="1">Multi-pass membrane protein</topology>
    </subcellularLocation>
</comment>
<dbReference type="OrthoDB" id="9771198at2"/>
<sequence length="191" mass="20951">MKSIWEIPPVSQREDYKTEVPSGITVALALIPGAVAFAFPAGLPPLTGLFAAFVLGLVTSIPGSRSGMISDASGAIASESQAFRYRGFNPAFGIYHFRIQSDRTANGRVDRMDEVIVDFALSRILEKSSIESLNKITERDHKVGKKVHLRHLSLDCKKLLAKADQIIDVNLIEDPTYKLAIDESAKKIQPE</sequence>
<dbReference type="AlphaFoldDB" id="A0A1H6AAX9"/>
<dbReference type="STRING" id="1120964.GCA_001313265_06908"/>
<dbReference type="PANTHER" id="PTHR43310">
    <property type="entry name" value="SULFATE TRANSPORTER YBAR-RELATED"/>
    <property type="match status" value="1"/>
</dbReference>
<evidence type="ECO:0000313" key="8">
    <source>
        <dbReference type="Proteomes" id="UP000236736"/>
    </source>
</evidence>
<protein>
    <submittedName>
        <fullName evidence="7">Sulfate permease family protein</fullName>
    </submittedName>
</protein>
<keyword evidence="3 5" id="KW-1133">Transmembrane helix</keyword>
<dbReference type="GO" id="GO:0016020">
    <property type="term" value="C:membrane"/>
    <property type="evidence" value="ECO:0007669"/>
    <property type="project" value="UniProtKB-SubCell"/>
</dbReference>
<feature type="transmembrane region" description="Helical" evidence="5">
    <location>
        <begin position="20"/>
        <end position="39"/>
    </location>
</feature>
<dbReference type="Gene3D" id="3.30.750.24">
    <property type="entry name" value="STAS domain"/>
    <property type="match status" value="1"/>
</dbReference>
<name>A0A1H6AAX9_9BACT</name>
<gene>
    <name evidence="7" type="ORF">SAMN03080598_04007</name>
</gene>
<proteinExistence type="predicted"/>
<feature type="domain" description="SLC26A/SulP transporter" evidence="6">
    <location>
        <begin position="18"/>
        <end position="75"/>
    </location>
</feature>
<reference evidence="8" key="1">
    <citation type="submission" date="2016-10" db="EMBL/GenBank/DDBJ databases">
        <authorList>
            <person name="Varghese N."/>
            <person name="Submissions S."/>
        </authorList>
    </citation>
    <scope>NUCLEOTIDE SEQUENCE [LARGE SCALE GENOMIC DNA]</scope>
    <source>
        <strain evidence="8">DSM 17298</strain>
    </source>
</reference>
<organism evidence="7 8">
    <name type="scientific">Algoriphagus boritolerans DSM 17298 = JCM 18970</name>
    <dbReference type="NCBI Taxonomy" id="1120964"/>
    <lineage>
        <taxon>Bacteria</taxon>
        <taxon>Pseudomonadati</taxon>
        <taxon>Bacteroidota</taxon>
        <taxon>Cytophagia</taxon>
        <taxon>Cytophagales</taxon>
        <taxon>Cyclobacteriaceae</taxon>
        <taxon>Algoriphagus</taxon>
    </lineage>
</organism>
<evidence type="ECO:0000256" key="2">
    <source>
        <dbReference type="ARBA" id="ARBA00022692"/>
    </source>
</evidence>